<proteinExistence type="predicted"/>
<protein>
    <recommendedName>
        <fullName evidence="2">Thiolase N-terminal domain-containing protein</fullName>
    </recommendedName>
</protein>
<feature type="non-terminal residue" evidence="1">
    <location>
        <position position="149"/>
    </location>
</feature>
<dbReference type="GO" id="GO:0016746">
    <property type="term" value="F:acyltransferase activity"/>
    <property type="evidence" value="ECO:0007669"/>
    <property type="project" value="InterPro"/>
</dbReference>
<dbReference type="EMBL" id="BARU01007821">
    <property type="protein sequence ID" value="GAH33120.1"/>
    <property type="molecule type" value="Genomic_DNA"/>
</dbReference>
<dbReference type="AlphaFoldDB" id="X1FKS1"/>
<dbReference type="Gene3D" id="3.40.47.10">
    <property type="match status" value="1"/>
</dbReference>
<sequence length="149" mass="15283">MSGGGLRGATAVVGVAESDLGEVGAGRYSIELAAQAAVRALDDAGLGKNDVDGLFGVLTRHVLPSVDIGEYLGIRPRYTDSTMIGGSSFVSYLHHAAQALLTGACEVALIVYGSTSRSASRHGRASAPAAVDGPNYERAYRPRGAISGY</sequence>
<comment type="caution">
    <text evidence="1">The sequence shown here is derived from an EMBL/GenBank/DDBJ whole genome shotgun (WGS) entry which is preliminary data.</text>
</comment>
<accession>X1FKS1</accession>
<gene>
    <name evidence="1" type="ORF">S03H2_15386</name>
</gene>
<name>X1FKS1_9ZZZZ</name>
<reference evidence="1" key="1">
    <citation type="journal article" date="2014" name="Front. Microbiol.">
        <title>High frequency of phylogenetically diverse reductive dehalogenase-homologous genes in deep subseafloor sedimentary metagenomes.</title>
        <authorList>
            <person name="Kawai M."/>
            <person name="Futagami T."/>
            <person name="Toyoda A."/>
            <person name="Takaki Y."/>
            <person name="Nishi S."/>
            <person name="Hori S."/>
            <person name="Arai W."/>
            <person name="Tsubouchi T."/>
            <person name="Morono Y."/>
            <person name="Uchiyama I."/>
            <person name="Ito T."/>
            <person name="Fujiyama A."/>
            <person name="Inagaki F."/>
            <person name="Takami H."/>
        </authorList>
    </citation>
    <scope>NUCLEOTIDE SEQUENCE</scope>
    <source>
        <strain evidence="1">Expedition CK06-06</strain>
    </source>
</reference>
<dbReference type="InterPro" id="IPR016039">
    <property type="entry name" value="Thiolase-like"/>
</dbReference>
<evidence type="ECO:0008006" key="2">
    <source>
        <dbReference type="Google" id="ProtNLM"/>
    </source>
</evidence>
<dbReference type="SUPFAM" id="SSF53901">
    <property type="entry name" value="Thiolase-like"/>
    <property type="match status" value="1"/>
</dbReference>
<evidence type="ECO:0000313" key="1">
    <source>
        <dbReference type="EMBL" id="GAH33120.1"/>
    </source>
</evidence>
<organism evidence="1">
    <name type="scientific">marine sediment metagenome</name>
    <dbReference type="NCBI Taxonomy" id="412755"/>
    <lineage>
        <taxon>unclassified sequences</taxon>
        <taxon>metagenomes</taxon>
        <taxon>ecological metagenomes</taxon>
    </lineage>
</organism>